<protein>
    <submittedName>
        <fullName evidence="2">Uncharacterized protein</fullName>
    </submittedName>
</protein>
<accession>A0A6J4KCU6</accession>
<sequence>CIGEVHTSELTVMKKLLAIALTSLLLLMATDANAFVCKKITEGKPGCDLLGGTWDSQNNCYRL</sequence>
<keyword evidence="1" id="KW-0732">Signal</keyword>
<dbReference type="EMBL" id="CADCTZ010000028">
    <property type="protein sequence ID" value="CAA9302164.1"/>
    <property type="molecule type" value="Genomic_DNA"/>
</dbReference>
<feature type="non-terminal residue" evidence="2">
    <location>
        <position position="1"/>
    </location>
</feature>
<dbReference type="AlphaFoldDB" id="A0A6J4KCU6"/>
<evidence type="ECO:0000313" key="2">
    <source>
        <dbReference type="EMBL" id="CAA9302164.1"/>
    </source>
</evidence>
<reference evidence="2" key="1">
    <citation type="submission" date="2020-02" db="EMBL/GenBank/DDBJ databases">
        <authorList>
            <person name="Meier V. D."/>
        </authorList>
    </citation>
    <scope>NUCLEOTIDE SEQUENCE</scope>
    <source>
        <strain evidence="2">AVDCRST_MAG84</strain>
    </source>
</reference>
<feature type="chain" id="PRO_5027056120" evidence="1">
    <location>
        <begin position="35"/>
        <end position="63"/>
    </location>
</feature>
<proteinExistence type="predicted"/>
<name>A0A6J4KCU6_9CYAN</name>
<gene>
    <name evidence="2" type="ORF">AVDCRST_MAG84-174</name>
</gene>
<feature type="signal peptide" evidence="1">
    <location>
        <begin position="1"/>
        <end position="34"/>
    </location>
</feature>
<organism evidence="2">
    <name type="scientific">uncultured Microcoleus sp</name>
    <dbReference type="NCBI Taxonomy" id="259945"/>
    <lineage>
        <taxon>Bacteria</taxon>
        <taxon>Bacillati</taxon>
        <taxon>Cyanobacteriota</taxon>
        <taxon>Cyanophyceae</taxon>
        <taxon>Oscillatoriophycideae</taxon>
        <taxon>Oscillatoriales</taxon>
        <taxon>Microcoleaceae</taxon>
        <taxon>Microcoleus</taxon>
        <taxon>environmental samples</taxon>
    </lineage>
</organism>
<evidence type="ECO:0000256" key="1">
    <source>
        <dbReference type="SAM" id="SignalP"/>
    </source>
</evidence>